<comment type="caution">
    <text evidence="9">The sequence shown here is derived from an EMBL/GenBank/DDBJ whole genome shotgun (WGS) entry which is preliminary data.</text>
</comment>
<proteinExistence type="predicted"/>
<dbReference type="Pfam" id="PF04647">
    <property type="entry name" value="AgrB"/>
    <property type="match status" value="1"/>
</dbReference>
<dbReference type="Proteomes" id="UP000272490">
    <property type="component" value="Unassembled WGS sequence"/>
</dbReference>
<evidence type="ECO:0000313" key="10">
    <source>
        <dbReference type="Proteomes" id="UP000272490"/>
    </source>
</evidence>
<evidence type="ECO:0000313" key="9">
    <source>
        <dbReference type="EMBL" id="RRJ26627.1"/>
    </source>
</evidence>
<dbReference type="GO" id="GO:0006508">
    <property type="term" value="P:proteolysis"/>
    <property type="evidence" value="ECO:0007669"/>
    <property type="project" value="UniProtKB-KW"/>
</dbReference>
<keyword evidence="4 8" id="KW-0812">Transmembrane</keyword>
<dbReference type="RefSeq" id="WP_128673004.1">
    <property type="nucleotide sequence ID" value="NZ_RRCO01000001.1"/>
</dbReference>
<evidence type="ECO:0000256" key="6">
    <source>
        <dbReference type="ARBA" id="ARBA00022989"/>
    </source>
</evidence>
<evidence type="ECO:0000256" key="2">
    <source>
        <dbReference type="ARBA" id="ARBA00022654"/>
    </source>
</evidence>
<keyword evidence="1" id="KW-1003">Cell membrane</keyword>
<dbReference type="GO" id="GO:0009372">
    <property type="term" value="P:quorum sensing"/>
    <property type="evidence" value="ECO:0007669"/>
    <property type="project" value="UniProtKB-KW"/>
</dbReference>
<keyword evidence="2" id="KW-0673">Quorum sensing</keyword>
<keyword evidence="3" id="KW-0645">Protease</keyword>
<feature type="transmembrane region" description="Helical" evidence="8">
    <location>
        <begin position="102"/>
        <end position="121"/>
    </location>
</feature>
<evidence type="ECO:0000256" key="1">
    <source>
        <dbReference type="ARBA" id="ARBA00022475"/>
    </source>
</evidence>
<organism evidence="9 10">
    <name type="scientific">Lachnoanaerobaculum gingivalis</name>
    <dbReference type="NCBI Taxonomy" id="2490855"/>
    <lineage>
        <taxon>Bacteria</taxon>
        <taxon>Bacillati</taxon>
        <taxon>Bacillota</taxon>
        <taxon>Clostridia</taxon>
        <taxon>Lachnospirales</taxon>
        <taxon>Lachnospiraceae</taxon>
        <taxon>Lachnoanaerobaculum</taxon>
    </lineage>
</organism>
<reference evidence="9 10" key="1">
    <citation type="submission" date="2018-11" db="EMBL/GenBank/DDBJ databases">
        <title>Genome sequencing of Lachnoanaerobaculum sp. KCOM 2030 (= ChDC B114).</title>
        <authorList>
            <person name="Kook J.-K."/>
            <person name="Park S.-N."/>
            <person name="Lim Y.K."/>
        </authorList>
    </citation>
    <scope>NUCLEOTIDE SEQUENCE [LARGE SCALE GENOMIC DNA]</scope>
    <source>
        <strain evidence="9 10">KCOM 2030</strain>
    </source>
</reference>
<evidence type="ECO:0000256" key="4">
    <source>
        <dbReference type="ARBA" id="ARBA00022692"/>
    </source>
</evidence>
<evidence type="ECO:0000256" key="7">
    <source>
        <dbReference type="ARBA" id="ARBA00023136"/>
    </source>
</evidence>
<keyword evidence="5" id="KW-0378">Hydrolase</keyword>
<dbReference type="InterPro" id="IPR006741">
    <property type="entry name" value="AgrB"/>
</dbReference>
<dbReference type="GO" id="GO:0008233">
    <property type="term" value="F:peptidase activity"/>
    <property type="evidence" value="ECO:0007669"/>
    <property type="project" value="UniProtKB-KW"/>
</dbReference>
<dbReference type="EMBL" id="RRCO01000001">
    <property type="protein sequence ID" value="RRJ26627.1"/>
    <property type="molecule type" value="Genomic_DNA"/>
</dbReference>
<sequence length="188" mass="21467">MENISEKLVGYMLRNKVISEDDKEIYLFGLVLMLRVLLNTVTLILIGLWFNMLAVSVIFVCFSLFIRSYSGGFHSDNPVICYLISTSTIILLLISIKLQIWNVYVSGILVILSTVIFLIYAPVGHKNKILEDIESKIYRRRLLKIVFGLLCLMSIFTISNLIYLLYAGSFAFGMSAFMIILVQIKLFD</sequence>
<accession>A0A3P3QZF9</accession>
<feature type="transmembrane region" description="Helical" evidence="8">
    <location>
        <begin position="79"/>
        <end position="96"/>
    </location>
</feature>
<dbReference type="AlphaFoldDB" id="A0A3P3QZF9"/>
<keyword evidence="6 8" id="KW-1133">Transmembrane helix</keyword>
<evidence type="ECO:0000256" key="3">
    <source>
        <dbReference type="ARBA" id="ARBA00022670"/>
    </source>
</evidence>
<protein>
    <recommendedName>
        <fullName evidence="11">Accessory regulator AgrB</fullName>
    </recommendedName>
</protein>
<dbReference type="SMART" id="SM00793">
    <property type="entry name" value="AgrB"/>
    <property type="match status" value="1"/>
</dbReference>
<evidence type="ECO:0000256" key="8">
    <source>
        <dbReference type="SAM" id="Phobius"/>
    </source>
</evidence>
<name>A0A3P3QZF9_9FIRM</name>
<gene>
    <name evidence="9" type="ORF">EHV10_00950</name>
</gene>
<keyword evidence="10" id="KW-1185">Reference proteome</keyword>
<dbReference type="GO" id="GO:0016020">
    <property type="term" value="C:membrane"/>
    <property type="evidence" value="ECO:0007669"/>
    <property type="project" value="InterPro"/>
</dbReference>
<evidence type="ECO:0008006" key="11">
    <source>
        <dbReference type="Google" id="ProtNLM"/>
    </source>
</evidence>
<evidence type="ECO:0000256" key="5">
    <source>
        <dbReference type="ARBA" id="ARBA00022801"/>
    </source>
</evidence>
<feature type="transmembrane region" description="Helical" evidence="8">
    <location>
        <begin position="48"/>
        <end position="67"/>
    </location>
</feature>
<feature type="transmembrane region" description="Helical" evidence="8">
    <location>
        <begin position="142"/>
        <end position="163"/>
    </location>
</feature>
<keyword evidence="7 8" id="KW-0472">Membrane</keyword>